<evidence type="ECO:0000313" key="2">
    <source>
        <dbReference type="EMBL" id="SNS95383.1"/>
    </source>
</evidence>
<gene>
    <name evidence="2" type="ORF">SAMN05446037_102934</name>
</gene>
<accession>A0A239IQP5</accession>
<keyword evidence="1" id="KW-0472">Membrane</keyword>
<sequence length="79" mass="8808">MAIVSILAVLTFSAILCIIEIPKMLKGRLYRELWTFSVLLGLGTVLALLRSLDVEIPTPADFMAWVYSPVADVMKKLLK</sequence>
<dbReference type="Proteomes" id="UP000198304">
    <property type="component" value="Unassembled WGS sequence"/>
</dbReference>
<dbReference type="RefSeq" id="WP_089284686.1">
    <property type="nucleotide sequence ID" value="NZ_FZOJ01000029.1"/>
</dbReference>
<name>A0A239IQP5_9FIRM</name>
<organism evidence="2 3">
    <name type="scientific">Anaerovirgula multivorans</name>
    <dbReference type="NCBI Taxonomy" id="312168"/>
    <lineage>
        <taxon>Bacteria</taxon>
        <taxon>Bacillati</taxon>
        <taxon>Bacillota</taxon>
        <taxon>Clostridia</taxon>
        <taxon>Peptostreptococcales</taxon>
        <taxon>Natronincolaceae</taxon>
        <taxon>Anaerovirgula</taxon>
    </lineage>
</organism>
<protein>
    <submittedName>
        <fullName evidence="2">Uncharacterized protein</fullName>
    </submittedName>
</protein>
<dbReference type="OrthoDB" id="2440830at2"/>
<feature type="transmembrane region" description="Helical" evidence="1">
    <location>
        <begin position="33"/>
        <end position="49"/>
    </location>
</feature>
<keyword evidence="3" id="KW-1185">Reference proteome</keyword>
<dbReference type="EMBL" id="FZOJ01000029">
    <property type="protein sequence ID" value="SNS95383.1"/>
    <property type="molecule type" value="Genomic_DNA"/>
</dbReference>
<evidence type="ECO:0000256" key="1">
    <source>
        <dbReference type="SAM" id="Phobius"/>
    </source>
</evidence>
<keyword evidence="1" id="KW-1133">Transmembrane helix</keyword>
<keyword evidence="1" id="KW-0812">Transmembrane</keyword>
<reference evidence="2 3" key="1">
    <citation type="submission" date="2017-06" db="EMBL/GenBank/DDBJ databases">
        <authorList>
            <person name="Kim H.J."/>
            <person name="Triplett B.A."/>
        </authorList>
    </citation>
    <scope>NUCLEOTIDE SEQUENCE [LARGE SCALE GENOMIC DNA]</scope>
    <source>
        <strain evidence="2 3">SCA</strain>
    </source>
</reference>
<dbReference type="AlphaFoldDB" id="A0A239IQP5"/>
<evidence type="ECO:0000313" key="3">
    <source>
        <dbReference type="Proteomes" id="UP000198304"/>
    </source>
</evidence>
<proteinExistence type="predicted"/>